<feature type="compositionally biased region" description="Basic residues" evidence="1">
    <location>
        <begin position="119"/>
        <end position="129"/>
    </location>
</feature>
<dbReference type="AlphaFoldDB" id="A0AAD7UTT5"/>
<dbReference type="EMBL" id="JARTCD010000080">
    <property type="protein sequence ID" value="KAJ8653337.1"/>
    <property type="molecule type" value="Genomic_DNA"/>
</dbReference>
<feature type="compositionally biased region" description="Low complexity" evidence="1">
    <location>
        <begin position="263"/>
        <end position="279"/>
    </location>
</feature>
<feature type="transmembrane region" description="Helical" evidence="2">
    <location>
        <begin position="214"/>
        <end position="235"/>
    </location>
</feature>
<feature type="region of interest" description="Disordered" evidence="1">
    <location>
        <begin position="252"/>
        <end position="279"/>
    </location>
</feature>
<organism evidence="3 4">
    <name type="scientific">Lichtheimia ornata</name>
    <dbReference type="NCBI Taxonomy" id="688661"/>
    <lineage>
        <taxon>Eukaryota</taxon>
        <taxon>Fungi</taxon>
        <taxon>Fungi incertae sedis</taxon>
        <taxon>Mucoromycota</taxon>
        <taxon>Mucoromycotina</taxon>
        <taxon>Mucoromycetes</taxon>
        <taxon>Mucorales</taxon>
        <taxon>Lichtheimiaceae</taxon>
        <taxon>Lichtheimia</taxon>
    </lineage>
</organism>
<proteinExistence type="predicted"/>
<keyword evidence="2" id="KW-1133">Transmembrane helix</keyword>
<evidence type="ECO:0000256" key="1">
    <source>
        <dbReference type="SAM" id="MobiDB-lite"/>
    </source>
</evidence>
<comment type="caution">
    <text evidence="3">The sequence shown here is derived from an EMBL/GenBank/DDBJ whole genome shotgun (WGS) entry which is preliminary data.</text>
</comment>
<keyword evidence="2" id="KW-0812">Transmembrane</keyword>
<evidence type="ECO:0000313" key="4">
    <source>
        <dbReference type="Proteomes" id="UP001234581"/>
    </source>
</evidence>
<feature type="region of interest" description="Disordered" evidence="1">
    <location>
        <begin position="118"/>
        <end position="156"/>
    </location>
</feature>
<gene>
    <name evidence="3" type="ORF">O0I10_010988</name>
</gene>
<sequence length="279" mass="32306">MSARICVDYLSHEWHANDLINTHREIRRQVRKAHSKHKDDNDDSNNNHSNQSDKYRLARFENALWRQMGRTLTDHLGKHNPMVDPAVVDWQKESDITWLYGPMYAVEEHDDKPLSLFTQKKKRRQRQRQRQGSVRFDPNVIQYSPPPIPTPSPSPLSTSHSLYAFIDSDDEEHDHDDVVGNMFAGVSQSIQSYFFSTKQPLSAIRPFMVAEFSIVWAAAAFLRSVASVLATWVMYKSLGRLIRRTWQIRQQEEPRSKHIQHGTATSTTNTTIPTISHSE</sequence>
<accession>A0AAD7UTT5</accession>
<evidence type="ECO:0000313" key="3">
    <source>
        <dbReference type="EMBL" id="KAJ8653337.1"/>
    </source>
</evidence>
<name>A0AAD7UTT5_9FUNG</name>
<feature type="compositionally biased region" description="Pro residues" evidence="1">
    <location>
        <begin position="144"/>
        <end position="154"/>
    </location>
</feature>
<dbReference type="GeneID" id="83218390"/>
<dbReference type="Proteomes" id="UP001234581">
    <property type="component" value="Unassembled WGS sequence"/>
</dbReference>
<dbReference type="RefSeq" id="XP_058338251.1">
    <property type="nucleotide sequence ID" value="XM_058490961.1"/>
</dbReference>
<feature type="region of interest" description="Disordered" evidence="1">
    <location>
        <begin position="28"/>
        <end position="54"/>
    </location>
</feature>
<reference evidence="3 4" key="1">
    <citation type="submission" date="2023-03" db="EMBL/GenBank/DDBJ databases">
        <title>Genome sequence of Lichtheimia ornata CBS 291.66.</title>
        <authorList>
            <person name="Mohabir J.T."/>
            <person name="Shea T.P."/>
            <person name="Kurbessoian T."/>
            <person name="Berby B."/>
            <person name="Fontaine J."/>
            <person name="Livny J."/>
            <person name="Gnirke A."/>
            <person name="Stajich J.E."/>
            <person name="Cuomo C.A."/>
        </authorList>
    </citation>
    <scope>NUCLEOTIDE SEQUENCE [LARGE SCALE GENOMIC DNA]</scope>
    <source>
        <strain evidence="3">CBS 291.66</strain>
    </source>
</reference>
<protein>
    <submittedName>
        <fullName evidence="3">Uncharacterized protein</fullName>
    </submittedName>
</protein>
<keyword evidence="4" id="KW-1185">Reference proteome</keyword>
<keyword evidence="2" id="KW-0472">Membrane</keyword>
<evidence type="ECO:0000256" key="2">
    <source>
        <dbReference type="SAM" id="Phobius"/>
    </source>
</evidence>